<name>A0A1S7QN76_9HYPH</name>
<evidence type="ECO:0000313" key="1">
    <source>
        <dbReference type="EMBL" id="CUX39254.1"/>
    </source>
</evidence>
<dbReference type="EMBL" id="FBWG01000027">
    <property type="protein sequence ID" value="CUX39254.1"/>
    <property type="molecule type" value="Genomic_DNA"/>
</dbReference>
<organism evidence="1 2">
    <name type="scientific">Agrobacterium deltaense Zutra 3/1</name>
    <dbReference type="NCBI Taxonomy" id="1183427"/>
    <lineage>
        <taxon>Bacteria</taxon>
        <taxon>Pseudomonadati</taxon>
        <taxon>Pseudomonadota</taxon>
        <taxon>Alphaproteobacteria</taxon>
        <taxon>Hyphomicrobiales</taxon>
        <taxon>Rhizobiaceae</taxon>
        <taxon>Rhizobium/Agrobacterium group</taxon>
        <taxon>Agrobacterium</taxon>
    </lineage>
</organism>
<accession>A0A1S7QN76</accession>
<reference evidence="1 2" key="1">
    <citation type="submission" date="2016-01" db="EMBL/GenBank/DDBJ databases">
        <authorList>
            <person name="Oliw E.H."/>
        </authorList>
    </citation>
    <scope>NUCLEOTIDE SEQUENCE [LARGE SCALE GENOMIC DNA]</scope>
    <source>
        <strain evidence="1 2">Zutra 3-1</strain>
    </source>
</reference>
<dbReference type="Proteomes" id="UP000191987">
    <property type="component" value="Unassembled WGS sequence"/>
</dbReference>
<dbReference type="AlphaFoldDB" id="A0A1S7QN76"/>
<evidence type="ECO:0000313" key="2">
    <source>
        <dbReference type="Proteomes" id="UP000191987"/>
    </source>
</evidence>
<proteinExistence type="predicted"/>
<sequence>MGVYPRGYFRVCLRPYIAPLVTIGGRILEVPIALAFNWDVHEPSIMREVGGELRIERSLRQFRE</sequence>
<protein>
    <submittedName>
        <fullName evidence="1">Uncharacterized protein</fullName>
    </submittedName>
</protein>
<gene>
    <name evidence="1" type="ORF">AGR7C_Lc10006</name>
</gene>